<evidence type="ECO:0000313" key="8">
    <source>
        <dbReference type="Proteomes" id="UP000825935"/>
    </source>
</evidence>
<dbReference type="Gene3D" id="1.10.20.70">
    <property type="entry name" value="Transcription termination and cleavage factor, C-terminal domain"/>
    <property type="match status" value="1"/>
</dbReference>
<dbReference type="InterPro" id="IPR038192">
    <property type="entry name" value="CSTF_C_sf"/>
</dbReference>
<gene>
    <name evidence="7" type="ORF">KP509_32G017200</name>
</gene>
<dbReference type="EMBL" id="CM035437">
    <property type="protein sequence ID" value="KAH7286668.1"/>
    <property type="molecule type" value="Genomic_DNA"/>
</dbReference>
<dbReference type="Gene3D" id="1.25.40.630">
    <property type="match status" value="1"/>
</dbReference>
<dbReference type="SMART" id="SM00360">
    <property type="entry name" value="RRM"/>
    <property type="match status" value="1"/>
</dbReference>
<protein>
    <recommendedName>
        <fullName evidence="6">RRM domain-containing protein</fullName>
    </recommendedName>
</protein>
<evidence type="ECO:0000256" key="4">
    <source>
        <dbReference type="PROSITE-ProRule" id="PRU00176"/>
    </source>
</evidence>
<dbReference type="PROSITE" id="PS50102">
    <property type="entry name" value="RRM"/>
    <property type="match status" value="1"/>
</dbReference>
<dbReference type="PANTHER" id="PTHR45735">
    <property type="entry name" value="CLEAVAGE STIMULATION FACTOR SUBUNIT 2"/>
    <property type="match status" value="1"/>
</dbReference>
<dbReference type="FunFam" id="3.30.70.330:FF:000378">
    <property type="entry name" value="Cleavage stimulating factor 64"/>
    <property type="match status" value="1"/>
</dbReference>
<keyword evidence="3" id="KW-0539">Nucleus</keyword>
<evidence type="ECO:0000256" key="1">
    <source>
        <dbReference type="ARBA" id="ARBA00004123"/>
    </source>
</evidence>
<dbReference type="InterPro" id="IPR000504">
    <property type="entry name" value="RRM_dom"/>
</dbReference>
<name>A0A8T2QSU0_CERRI</name>
<evidence type="ECO:0000259" key="6">
    <source>
        <dbReference type="PROSITE" id="PS50102"/>
    </source>
</evidence>
<keyword evidence="2 4" id="KW-0694">RNA-binding</keyword>
<keyword evidence="8" id="KW-1185">Reference proteome</keyword>
<dbReference type="OMA" id="PGQQTQM"/>
<reference evidence="7" key="1">
    <citation type="submission" date="2021-08" db="EMBL/GenBank/DDBJ databases">
        <title>WGS assembly of Ceratopteris richardii.</title>
        <authorList>
            <person name="Marchant D.B."/>
            <person name="Chen G."/>
            <person name="Jenkins J."/>
            <person name="Shu S."/>
            <person name="Leebens-Mack J."/>
            <person name="Grimwood J."/>
            <person name="Schmutz J."/>
            <person name="Soltis P."/>
            <person name="Soltis D."/>
            <person name="Chen Z.-H."/>
        </authorList>
    </citation>
    <scope>NUCLEOTIDE SEQUENCE</scope>
    <source>
        <strain evidence="7">Whitten #5841</strain>
        <tissue evidence="7">Leaf</tissue>
    </source>
</reference>
<dbReference type="AlphaFoldDB" id="A0A8T2QSU0"/>
<evidence type="ECO:0000256" key="2">
    <source>
        <dbReference type="ARBA" id="ARBA00022884"/>
    </source>
</evidence>
<dbReference type="InterPro" id="IPR012677">
    <property type="entry name" value="Nucleotide-bd_a/b_plait_sf"/>
</dbReference>
<feature type="region of interest" description="Disordered" evidence="5">
    <location>
        <begin position="521"/>
        <end position="570"/>
    </location>
</feature>
<feature type="region of interest" description="Disordered" evidence="5">
    <location>
        <begin position="274"/>
        <end position="320"/>
    </location>
</feature>
<feature type="domain" description="RRM" evidence="6">
    <location>
        <begin position="7"/>
        <end position="85"/>
    </location>
</feature>
<organism evidence="7 8">
    <name type="scientific">Ceratopteris richardii</name>
    <name type="common">Triangle waterfern</name>
    <dbReference type="NCBI Taxonomy" id="49495"/>
    <lineage>
        <taxon>Eukaryota</taxon>
        <taxon>Viridiplantae</taxon>
        <taxon>Streptophyta</taxon>
        <taxon>Embryophyta</taxon>
        <taxon>Tracheophyta</taxon>
        <taxon>Polypodiopsida</taxon>
        <taxon>Polypodiidae</taxon>
        <taxon>Polypodiales</taxon>
        <taxon>Pteridineae</taxon>
        <taxon>Pteridaceae</taxon>
        <taxon>Parkerioideae</taxon>
        <taxon>Ceratopteris</taxon>
    </lineage>
</organism>
<dbReference type="FunFam" id="1.10.20.70:FF:000001">
    <property type="entry name" value="Cleavage stimulation factor subunit 2"/>
    <property type="match status" value="1"/>
</dbReference>
<dbReference type="GO" id="GO:0005847">
    <property type="term" value="C:mRNA cleavage and polyadenylation specificity factor complex"/>
    <property type="evidence" value="ECO:0007669"/>
    <property type="project" value="TreeGrafter"/>
</dbReference>
<dbReference type="InterPro" id="IPR025742">
    <property type="entry name" value="CSTF2_hinge"/>
</dbReference>
<evidence type="ECO:0000256" key="5">
    <source>
        <dbReference type="SAM" id="MobiDB-lite"/>
    </source>
</evidence>
<proteinExistence type="predicted"/>
<dbReference type="Pfam" id="PF14327">
    <property type="entry name" value="CSTF2_hinge"/>
    <property type="match status" value="1"/>
</dbReference>
<dbReference type="Proteomes" id="UP000825935">
    <property type="component" value="Chromosome 32"/>
</dbReference>
<dbReference type="InterPro" id="IPR035979">
    <property type="entry name" value="RBD_domain_sf"/>
</dbReference>
<sequence>MSSTQHRCVFVGNIPYDATEEELVRICEEVGPVVSFRLVIDRETGKPKGYGFCEYRDEETALSARRNLQGYEINGRQLRVDFAENEKGSADRSRDQLKGRGGPGFVDLSKQSAGLKGIRDASLHQPVGLNAAVTAATVMASLLGGPQFSVTSMTQLGVGRTTPGIDGMTIHLAGMSKYQLYDVLNQMKNFIQHNQQQAQQILASNPQFVKALLQAQIILGWVPQVPFQSLQTQGVQQGSMMQAQQVQGTAQVQQHGIQPVQAQRAQNFPFPMPAPTQPQTSGRTGPMLIPQQPLPPPPSSLGLPPLNFTMQQRSQPQPPLHLNPPPLPQQLRPMLPPSPPRVAQVTGVQLPLSQLPSVPQMQQLSGVPANLLFMGIPPPLPNQPPPQVLQAPRPMGEVGGNGNISMQGGLPTTGGLLPPTSGVISQFGSGIVSEVPPTSSSYTSWNQLAASSEPITVVPSGVPLGTITPQSIGMSMGPSHTMLATSYQQAVVRPASYEGSAVLQSQEYSQPLMQAPPIQQLPTQQVQSQQLPSPQLQSQQLPAQQLQSQQLPSQPQMAGQQPSQQQPQISLEPEQQKALLQQVMNLTPEQINSLPPEQRQQVLDLQQAFHNHII</sequence>
<dbReference type="Gene3D" id="3.30.70.330">
    <property type="match status" value="1"/>
</dbReference>
<dbReference type="Pfam" id="PF00076">
    <property type="entry name" value="RRM_1"/>
    <property type="match status" value="1"/>
</dbReference>
<dbReference type="OrthoDB" id="272703at2759"/>
<comment type="subcellular location">
    <subcellularLocation>
        <location evidence="1">Nucleus</location>
    </subcellularLocation>
</comment>
<dbReference type="SUPFAM" id="SSF54928">
    <property type="entry name" value="RNA-binding domain, RBD"/>
    <property type="match status" value="1"/>
</dbReference>
<evidence type="ECO:0000256" key="3">
    <source>
        <dbReference type="ARBA" id="ARBA00023242"/>
    </source>
</evidence>
<comment type="caution">
    <text evidence="7">The sequence shown here is derived from an EMBL/GenBank/DDBJ whole genome shotgun (WGS) entry which is preliminary data.</text>
</comment>
<accession>A0A8T2QSU0</accession>
<dbReference type="PANTHER" id="PTHR45735:SF2">
    <property type="entry name" value="CLEAVAGE STIMULATION FACTOR SUBUNIT 2"/>
    <property type="match status" value="1"/>
</dbReference>
<dbReference type="GO" id="GO:0003729">
    <property type="term" value="F:mRNA binding"/>
    <property type="evidence" value="ECO:0007669"/>
    <property type="project" value="TreeGrafter"/>
</dbReference>
<evidence type="ECO:0000313" key="7">
    <source>
        <dbReference type="EMBL" id="KAH7286668.1"/>
    </source>
</evidence>
<dbReference type="CDD" id="cd12398">
    <property type="entry name" value="RRM_CSTF2_RNA15_like"/>
    <property type="match status" value="1"/>
</dbReference>